<dbReference type="SUPFAM" id="SSF52540">
    <property type="entry name" value="P-loop containing nucleoside triphosphate hydrolases"/>
    <property type="match status" value="1"/>
</dbReference>
<keyword evidence="3" id="KW-0677">Repeat</keyword>
<dbReference type="EnsemblPlants" id="OBART11G13270.1">
    <property type="protein sequence ID" value="OBART11G13270.1"/>
    <property type="gene ID" value="OBART11G13270"/>
</dbReference>
<dbReference type="Gramene" id="OBART11G13270.1">
    <property type="protein sequence ID" value="OBART11G13270.1"/>
    <property type="gene ID" value="OBART11G13270"/>
</dbReference>
<evidence type="ECO:0000313" key="8">
    <source>
        <dbReference type="EnsemblPlants" id="OBART11G13270.1"/>
    </source>
</evidence>
<dbReference type="STRING" id="65489.A0A0D3HLR8"/>
<evidence type="ECO:0000256" key="2">
    <source>
        <dbReference type="ARBA" id="ARBA00022614"/>
    </source>
</evidence>
<reference evidence="8" key="1">
    <citation type="journal article" date="2009" name="Rice">
        <title>De Novo Next Generation Sequencing of Plant Genomes.</title>
        <authorList>
            <person name="Rounsley S."/>
            <person name="Marri P.R."/>
            <person name="Yu Y."/>
            <person name="He R."/>
            <person name="Sisneros N."/>
            <person name="Goicoechea J.L."/>
            <person name="Lee S.J."/>
            <person name="Angelova A."/>
            <person name="Kudrna D."/>
            <person name="Luo M."/>
            <person name="Affourtit J."/>
            <person name="Desany B."/>
            <person name="Knight J."/>
            <person name="Niazi F."/>
            <person name="Egholm M."/>
            <person name="Wing R.A."/>
        </authorList>
    </citation>
    <scope>NUCLEOTIDE SEQUENCE [LARGE SCALE GENOMIC DNA]</scope>
    <source>
        <strain evidence="8">cv. IRGC 105608</strain>
    </source>
</reference>
<feature type="domain" description="NB-ARC" evidence="6">
    <location>
        <begin position="187"/>
        <end position="344"/>
    </location>
</feature>
<proteinExistence type="inferred from homology"/>
<dbReference type="Pfam" id="PF00931">
    <property type="entry name" value="NB-ARC"/>
    <property type="match status" value="1"/>
</dbReference>
<dbReference type="PaxDb" id="65489-OBART11G13270.1"/>
<dbReference type="Gene3D" id="3.40.50.300">
    <property type="entry name" value="P-loop containing nucleotide triphosphate hydrolases"/>
    <property type="match status" value="1"/>
</dbReference>
<dbReference type="HOGENOM" id="CLU_001090_4_0_1"/>
<evidence type="ECO:0008006" key="10">
    <source>
        <dbReference type="Google" id="ProtNLM"/>
    </source>
</evidence>
<dbReference type="GO" id="GO:0006952">
    <property type="term" value="P:defense response"/>
    <property type="evidence" value="ECO:0007669"/>
    <property type="project" value="UniProtKB-KW"/>
</dbReference>
<evidence type="ECO:0000256" key="3">
    <source>
        <dbReference type="ARBA" id="ARBA00022737"/>
    </source>
</evidence>
<keyword evidence="4" id="KW-0547">Nucleotide-binding</keyword>
<keyword evidence="2" id="KW-0433">Leucine-rich repeat</keyword>
<dbReference type="PANTHER" id="PTHR33377:SF106">
    <property type="entry name" value="OS11G0474500 PROTEIN"/>
    <property type="match status" value="1"/>
</dbReference>
<evidence type="ECO:0000259" key="6">
    <source>
        <dbReference type="Pfam" id="PF00931"/>
    </source>
</evidence>
<organism evidence="8">
    <name type="scientific">Oryza barthii</name>
    <dbReference type="NCBI Taxonomy" id="65489"/>
    <lineage>
        <taxon>Eukaryota</taxon>
        <taxon>Viridiplantae</taxon>
        <taxon>Streptophyta</taxon>
        <taxon>Embryophyta</taxon>
        <taxon>Tracheophyta</taxon>
        <taxon>Spermatophyta</taxon>
        <taxon>Magnoliopsida</taxon>
        <taxon>Liliopsida</taxon>
        <taxon>Poales</taxon>
        <taxon>Poaceae</taxon>
        <taxon>BOP clade</taxon>
        <taxon>Oryzoideae</taxon>
        <taxon>Oryzeae</taxon>
        <taxon>Oryzinae</taxon>
        <taxon>Oryza</taxon>
    </lineage>
</organism>
<keyword evidence="5" id="KW-0611">Plant defense</keyword>
<keyword evidence="9" id="KW-1185">Reference proteome</keyword>
<dbReference type="Pfam" id="PF18052">
    <property type="entry name" value="Rx_N"/>
    <property type="match status" value="1"/>
</dbReference>
<comment type="similarity">
    <text evidence="1">Belongs to the disease resistance NB-LRR family.</text>
</comment>
<evidence type="ECO:0000313" key="9">
    <source>
        <dbReference type="Proteomes" id="UP000026960"/>
    </source>
</evidence>
<dbReference type="InterPro" id="IPR041118">
    <property type="entry name" value="Rx_N"/>
</dbReference>
<name>A0A0D3HLR8_9ORYZ</name>
<feature type="domain" description="Disease resistance N-terminal" evidence="7">
    <location>
        <begin position="16"/>
        <end position="90"/>
    </location>
</feature>
<evidence type="ECO:0000256" key="4">
    <source>
        <dbReference type="ARBA" id="ARBA00022741"/>
    </source>
</evidence>
<accession>A0A0D3HLR8</accession>
<evidence type="ECO:0000256" key="5">
    <source>
        <dbReference type="ARBA" id="ARBA00022821"/>
    </source>
</evidence>
<sequence length="498" mass="55954">MKVLEDLIAPAFFADLVSRLIAFLISRYSNRACFEETAIKLELLVLKIHAVIQEAEHRHIAGNQSLLLWLKKLMKGMYQAYYVLDSARHPQDDQYTNSVMTSGRSLNLSRFCCPAKRPRTVATDCPVNNYGSIHQLSSTLAFLEDYSANLRDLILLLACCPPLPIRQPVSDFLSDERNMFGRLVEREQIISFVMQPGNHLGVLPIVGGPEVGKGTIIKHVCNDDRVRNCFDMILYSYGSILQANPADDVLETLTSHGHILHQADVSTSSLHRKHLIVIKNTYEVVIDKVAWATLCASLRSIGNGSKIIMVSENDDIKDLGTTGAMRIDPLLQEEYWYFFRSLAFGSGSSILEEHAGLAVVGRQIAAALHGSLFGAKVLGRLLRANLDEQFWHTMLNTVYRFHEVMQRDKYFTKLSIARVALKVLPMPLRLKSASQTGESSEVPGIMVQELVAGSVLPVEKEMEVVLWESAYQPSYRYTVVCERVEKPHCSATKRMKQK</sequence>
<dbReference type="InterPro" id="IPR027417">
    <property type="entry name" value="P-loop_NTPase"/>
</dbReference>
<protein>
    <recommendedName>
        <fullName evidence="10">NB-ARC domain-containing protein</fullName>
    </recommendedName>
</protein>
<reference evidence="8" key="2">
    <citation type="submission" date="2015-03" db="UniProtKB">
        <authorList>
            <consortium name="EnsemblPlants"/>
        </authorList>
    </citation>
    <scope>IDENTIFICATION</scope>
</reference>
<evidence type="ECO:0000259" key="7">
    <source>
        <dbReference type="Pfam" id="PF18052"/>
    </source>
</evidence>
<dbReference type="AlphaFoldDB" id="A0A0D3HLR8"/>
<dbReference type="PANTHER" id="PTHR33377">
    <property type="entry name" value="OS10G0134700 PROTEIN-RELATED"/>
    <property type="match status" value="1"/>
</dbReference>
<dbReference type="GO" id="GO:0043531">
    <property type="term" value="F:ADP binding"/>
    <property type="evidence" value="ECO:0007669"/>
    <property type="project" value="InterPro"/>
</dbReference>
<dbReference type="Proteomes" id="UP000026960">
    <property type="component" value="Chromosome 11"/>
</dbReference>
<dbReference type="InterPro" id="IPR002182">
    <property type="entry name" value="NB-ARC"/>
</dbReference>
<evidence type="ECO:0000256" key="1">
    <source>
        <dbReference type="ARBA" id="ARBA00008894"/>
    </source>
</evidence>
<dbReference type="eggNOG" id="KOG4658">
    <property type="taxonomic scope" value="Eukaryota"/>
</dbReference>